<feature type="compositionally biased region" description="Low complexity" evidence="1">
    <location>
        <begin position="230"/>
        <end position="239"/>
    </location>
</feature>
<reference evidence="2 3" key="1">
    <citation type="submission" date="2018-11" db="EMBL/GenBank/DDBJ databases">
        <title>Sequencing the genomes of 1000 actinobacteria strains.</title>
        <authorList>
            <person name="Klenk H.-P."/>
        </authorList>
    </citation>
    <scope>NUCLEOTIDE SEQUENCE [LARGE SCALE GENOMIC DNA]</scope>
    <source>
        <strain evidence="2 3">DSM 43634</strain>
    </source>
</reference>
<evidence type="ECO:0000313" key="2">
    <source>
        <dbReference type="EMBL" id="ROP29413.1"/>
    </source>
</evidence>
<gene>
    <name evidence="2" type="ORF">EDD30_2206</name>
</gene>
<dbReference type="Proteomes" id="UP000271683">
    <property type="component" value="Unassembled WGS sequence"/>
</dbReference>
<dbReference type="AlphaFoldDB" id="A0A3N1GGK9"/>
<sequence length="248" mass="26325">MTAYAKRSADLAAEKRRRPRALVAPVIVTPTKPLTPRHVKGLLRVDVLHRAAALVTDVDSWNGATAAVLETLAPVQELALLDNGTICAATARRCVPGVHPTPRARRSRCGPRAAGRGRCRAEASGMPTAKTTSFASESCSPTDVEARSNDIQLACPHASTESAPLGPRARPRPRRRRLDLLVRSGAVGTDGRRCGHRSSCAWPGGSTVPVVRARKRSTATRASARRRSADAGGSPSRARICASLTTRP</sequence>
<comment type="caution">
    <text evidence="2">The sequence shown here is derived from an EMBL/GenBank/DDBJ whole genome shotgun (WGS) entry which is preliminary data.</text>
</comment>
<feature type="compositionally biased region" description="Polar residues" evidence="1">
    <location>
        <begin position="129"/>
        <end position="141"/>
    </location>
</feature>
<dbReference type="EMBL" id="RJKL01000001">
    <property type="protein sequence ID" value="ROP29413.1"/>
    <property type="molecule type" value="Genomic_DNA"/>
</dbReference>
<proteinExistence type="predicted"/>
<organism evidence="2 3">
    <name type="scientific">Couchioplanes caeruleus</name>
    <dbReference type="NCBI Taxonomy" id="56438"/>
    <lineage>
        <taxon>Bacteria</taxon>
        <taxon>Bacillati</taxon>
        <taxon>Actinomycetota</taxon>
        <taxon>Actinomycetes</taxon>
        <taxon>Micromonosporales</taxon>
        <taxon>Micromonosporaceae</taxon>
        <taxon>Couchioplanes</taxon>
    </lineage>
</organism>
<feature type="compositionally biased region" description="Basic residues" evidence="1">
    <location>
        <begin position="214"/>
        <end position="226"/>
    </location>
</feature>
<name>A0A3N1GGK9_9ACTN</name>
<feature type="region of interest" description="Disordered" evidence="1">
    <location>
        <begin position="155"/>
        <end position="175"/>
    </location>
</feature>
<feature type="region of interest" description="Disordered" evidence="1">
    <location>
        <begin position="214"/>
        <end position="248"/>
    </location>
</feature>
<evidence type="ECO:0000313" key="3">
    <source>
        <dbReference type="Proteomes" id="UP000271683"/>
    </source>
</evidence>
<accession>A0A3N1GGK9</accession>
<protein>
    <submittedName>
        <fullName evidence="2">Uncharacterized protein</fullName>
    </submittedName>
</protein>
<feature type="region of interest" description="Disordered" evidence="1">
    <location>
        <begin position="120"/>
        <end position="141"/>
    </location>
</feature>
<evidence type="ECO:0000256" key="1">
    <source>
        <dbReference type="SAM" id="MobiDB-lite"/>
    </source>
</evidence>